<comment type="caution">
    <text evidence="3">The sequence shown here is derived from an EMBL/GenBank/DDBJ whole genome shotgun (WGS) entry which is preliminary data.</text>
</comment>
<proteinExistence type="inferred from homology"/>
<dbReference type="Pfam" id="PF02519">
    <property type="entry name" value="Auxin_inducible"/>
    <property type="match status" value="1"/>
</dbReference>
<protein>
    <submittedName>
        <fullName evidence="3">Uncharacterized protein</fullName>
    </submittedName>
</protein>
<dbReference type="PANTHER" id="PTHR31175">
    <property type="entry name" value="AUXIN-RESPONSIVE FAMILY PROTEIN"/>
    <property type="match status" value="1"/>
</dbReference>
<dbReference type="GO" id="GO:0009733">
    <property type="term" value="P:response to auxin"/>
    <property type="evidence" value="ECO:0007669"/>
    <property type="project" value="InterPro"/>
</dbReference>
<comment type="similarity">
    <text evidence="1">Belongs to the ARG7 family.</text>
</comment>
<evidence type="ECO:0000256" key="1">
    <source>
        <dbReference type="ARBA" id="ARBA00006974"/>
    </source>
</evidence>
<evidence type="ECO:0000313" key="3">
    <source>
        <dbReference type="EMBL" id="KAG6503648.1"/>
    </source>
</evidence>
<evidence type="ECO:0000256" key="2">
    <source>
        <dbReference type="SAM" id="MobiDB-lite"/>
    </source>
</evidence>
<organism evidence="3 4">
    <name type="scientific">Zingiber officinale</name>
    <name type="common">Ginger</name>
    <name type="synonym">Amomum zingiber</name>
    <dbReference type="NCBI Taxonomy" id="94328"/>
    <lineage>
        <taxon>Eukaryota</taxon>
        <taxon>Viridiplantae</taxon>
        <taxon>Streptophyta</taxon>
        <taxon>Embryophyta</taxon>
        <taxon>Tracheophyta</taxon>
        <taxon>Spermatophyta</taxon>
        <taxon>Magnoliopsida</taxon>
        <taxon>Liliopsida</taxon>
        <taxon>Zingiberales</taxon>
        <taxon>Zingiberaceae</taxon>
        <taxon>Zingiber</taxon>
    </lineage>
</organism>
<dbReference type="InterPro" id="IPR003676">
    <property type="entry name" value="SAUR_fam"/>
</dbReference>
<dbReference type="Proteomes" id="UP000734854">
    <property type="component" value="Unassembled WGS sequence"/>
</dbReference>
<evidence type="ECO:0000313" key="4">
    <source>
        <dbReference type="Proteomes" id="UP000734854"/>
    </source>
</evidence>
<dbReference type="EMBL" id="JACMSC010000010">
    <property type="protein sequence ID" value="KAG6503648.1"/>
    <property type="molecule type" value="Genomic_DNA"/>
</dbReference>
<reference evidence="3 4" key="1">
    <citation type="submission" date="2020-08" db="EMBL/GenBank/DDBJ databases">
        <title>Plant Genome Project.</title>
        <authorList>
            <person name="Zhang R.-G."/>
        </authorList>
    </citation>
    <scope>NUCLEOTIDE SEQUENCE [LARGE SCALE GENOMIC DNA]</scope>
    <source>
        <tissue evidence="3">Rhizome</tissue>
    </source>
</reference>
<dbReference type="AlphaFoldDB" id="A0A8J5KY64"/>
<name>A0A8J5KY64_ZINOF</name>
<keyword evidence="4" id="KW-1185">Reference proteome</keyword>
<gene>
    <name evidence="3" type="ORF">ZIOFF_035965</name>
</gene>
<dbReference type="PANTHER" id="PTHR31175:SF120">
    <property type="entry name" value="OS09G0547100 PROTEIN"/>
    <property type="match status" value="1"/>
</dbReference>
<feature type="region of interest" description="Disordered" evidence="2">
    <location>
        <begin position="233"/>
        <end position="267"/>
    </location>
</feature>
<feature type="compositionally biased region" description="Acidic residues" evidence="2">
    <location>
        <begin position="242"/>
        <end position="260"/>
    </location>
</feature>
<accession>A0A8J5KY64</accession>
<sequence>MIPSTSRALATFRKLEEKKTSLFNQLAMLSPKRLVEKAKKRLPMALMRANSNSNSYEGTAVVAEKGHFVVYTVDGTRFMLPLAFLNSKIVQELLKLSEEEFGLLGDGPIRLACSRAFMEYIISLLYRRVSTDVEKALLSSIDANRCSASLMITKNLEWWHKYTNLISEINYGTSNSMLHCEDRSDKGRSGKDGVSETRNTWEYDGYYNQMEKQVLELQSEIELGDQNTVLLEAIEQQKGEDNNGEQEEGLEEDPMEDEELGDVKIID</sequence>